<name>A0A1I0KKW4_9ACTN</name>
<keyword evidence="3" id="KW-1185">Reference proteome</keyword>
<evidence type="ECO:0000313" key="3">
    <source>
        <dbReference type="Proteomes" id="UP000199361"/>
    </source>
</evidence>
<evidence type="ECO:0000313" key="2">
    <source>
        <dbReference type="EMBL" id="SEU25423.1"/>
    </source>
</evidence>
<dbReference type="Proteomes" id="UP000199361">
    <property type="component" value="Unassembled WGS sequence"/>
</dbReference>
<keyword evidence="1" id="KW-0812">Transmembrane</keyword>
<proteinExistence type="predicted"/>
<feature type="transmembrane region" description="Helical" evidence="1">
    <location>
        <begin position="168"/>
        <end position="189"/>
    </location>
</feature>
<reference evidence="2 3" key="1">
    <citation type="submission" date="2016-10" db="EMBL/GenBank/DDBJ databases">
        <authorList>
            <person name="de Groot N.N."/>
        </authorList>
    </citation>
    <scope>NUCLEOTIDE SEQUENCE [LARGE SCALE GENOMIC DNA]</scope>
    <source>
        <strain evidence="2 3">CGMCC 4.5598</strain>
    </source>
</reference>
<accession>A0A1I0KKW4</accession>
<protein>
    <submittedName>
        <fullName evidence="2">Uncharacterized protein</fullName>
    </submittedName>
</protein>
<sequence length="279" mass="29156">MTEGRTDGQGVRVRPGDVRQAGDWLARHGLGEAPPTPLLAARLAARRRARLADHLMLAALIIAAALVQAGHLLAAPAPGGPEPEPGSWWPLLTLTGLVAALLVTRTLMESWVRRVDRRAGAALARRAAHPVQPGWRALLGRPYAAWAVATYAAALALAGSALTLDGTGVRYAALVLLVALAGVGAVALLQVRDLLARPVVAEDELSLTADVIMRIEDARDCTSPGTVWGLPMVLLFGLAPGWWKVASLSLVLLGLAALVVIQARTPGSATMARQIVSLG</sequence>
<feature type="transmembrane region" description="Helical" evidence="1">
    <location>
        <begin position="143"/>
        <end position="162"/>
    </location>
</feature>
<gene>
    <name evidence="2" type="ORF">SAMN05421811_108266</name>
</gene>
<keyword evidence="1" id="KW-1133">Transmembrane helix</keyword>
<keyword evidence="1" id="KW-0472">Membrane</keyword>
<feature type="transmembrane region" description="Helical" evidence="1">
    <location>
        <begin position="245"/>
        <end position="263"/>
    </location>
</feature>
<feature type="transmembrane region" description="Helical" evidence="1">
    <location>
        <begin position="87"/>
        <end position="108"/>
    </location>
</feature>
<organism evidence="2 3">
    <name type="scientific">Nonomuraea wenchangensis</name>
    <dbReference type="NCBI Taxonomy" id="568860"/>
    <lineage>
        <taxon>Bacteria</taxon>
        <taxon>Bacillati</taxon>
        <taxon>Actinomycetota</taxon>
        <taxon>Actinomycetes</taxon>
        <taxon>Streptosporangiales</taxon>
        <taxon>Streptosporangiaceae</taxon>
        <taxon>Nonomuraea</taxon>
    </lineage>
</organism>
<dbReference type="RefSeq" id="WP_091085963.1">
    <property type="nucleotide sequence ID" value="NZ_FOHX01000008.1"/>
</dbReference>
<dbReference type="EMBL" id="FOHX01000008">
    <property type="protein sequence ID" value="SEU25423.1"/>
    <property type="molecule type" value="Genomic_DNA"/>
</dbReference>
<dbReference type="AlphaFoldDB" id="A0A1I0KKW4"/>
<evidence type="ECO:0000256" key="1">
    <source>
        <dbReference type="SAM" id="Phobius"/>
    </source>
</evidence>
<feature type="transmembrane region" description="Helical" evidence="1">
    <location>
        <begin position="55"/>
        <end position="75"/>
    </location>
</feature>
<dbReference type="STRING" id="568860.SAMN05421811_108266"/>
<dbReference type="OrthoDB" id="3474742at2"/>